<feature type="transmembrane region" description="Helical" evidence="1">
    <location>
        <begin position="21"/>
        <end position="44"/>
    </location>
</feature>
<name>A0A0R1VR47_9LACO</name>
<dbReference type="OrthoDB" id="9789113at2"/>
<dbReference type="PANTHER" id="PTHR14969">
    <property type="entry name" value="SPHINGOSINE-1-PHOSPHATE PHOSPHOHYDROLASE"/>
    <property type="match status" value="1"/>
</dbReference>
<dbReference type="Gene3D" id="1.20.144.10">
    <property type="entry name" value="Phosphatidic acid phosphatase type 2/haloperoxidase"/>
    <property type="match status" value="2"/>
</dbReference>
<protein>
    <recommendedName>
        <fullName evidence="2">Phosphatidic acid phosphatase type 2/haloperoxidase domain-containing protein</fullName>
    </recommendedName>
</protein>
<reference evidence="3 4" key="1">
    <citation type="journal article" date="2015" name="Genome Announc.">
        <title>Expanding the biotechnology potential of lactobacilli through comparative genomics of 213 strains and associated genera.</title>
        <authorList>
            <person name="Sun Z."/>
            <person name="Harris H.M."/>
            <person name="McCann A."/>
            <person name="Guo C."/>
            <person name="Argimon S."/>
            <person name="Zhang W."/>
            <person name="Yang X."/>
            <person name="Jeffery I.B."/>
            <person name="Cooney J.C."/>
            <person name="Kagawa T.F."/>
            <person name="Liu W."/>
            <person name="Song Y."/>
            <person name="Salvetti E."/>
            <person name="Wrobel A."/>
            <person name="Rasinkangas P."/>
            <person name="Parkhill J."/>
            <person name="Rea M.C."/>
            <person name="O'Sullivan O."/>
            <person name="Ritari J."/>
            <person name="Douillard F.P."/>
            <person name="Paul Ross R."/>
            <person name="Yang R."/>
            <person name="Briner A.E."/>
            <person name="Felis G.E."/>
            <person name="de Vos W.M."/>
            <person name="Barrangou R."/>
            <person name="Klaenhammer T.R."/>
            <person name="Caufield P.W."/>
            <person name="Cui Y."/>
            <person name="Zhang H."/>
            <person name="O'Toole P.W."/>
        </authorList>
    </citation>
    <scope>NUCLEOTIDE SEQUENCE [LARGE SCALE GENOMIC DNA]</scope>
    <source>
        <strain evidence="3 4">DSM 17758</strain>
    </source>
</reference>
<dbReference type="InterPro" id="IPR000326">
    <property type="entry name" value="PAP2/HPO"/>
</dbReference>
<dbReference type="STRING" id="1423735.FC15_GL000779"/>
<feature type="transmembrane region" description="Helical" evidence="1">
    <location>
        <begin position="141"/>
        <end position="162"/>
    </location>
</feature>
<dbReference type="Pfam" id="PF01569">
    <property type="entry name" value="PAP2"/>
    <property type="match status" value="1"/>
</dbReference>
<feature type="transmembrane region" description="Helical" evidence="1">
    <location>
        <begin position="174"/>
        <end position="193"/>
    </location>
</feature>
<accession>A0A0R1VR47</accession>
<dbReference type="PATRIC" id="fig|1423735.3.peg.810"/>
<comment type="caution">
    <text evidence="3">The sequence shown here is derived from an EMBL/GenBank/DDBJ whole genome shotgun (WGS) entry which is preliminary data.</text>
</comment>
<dbReference type="EMBL" id="AZFX01000094">
    <property type="protein sequence ID" value="KRM08098.1"/>
    <property type="molecule type" value="Genomic_DNA"/>
</dbReference>
<keyword evidence="1" id="KW-0472">Membrane</keyword>
<keyword evidence="1" id="KW-1133">Transmembrane helix</keyword>
<gene>
    <name evidence="3" type="ORF">FC15_GL000779</name>
</gene>
<feature type="transmembrane region" description="Helical" evidence="1">
    <location>
        <begin position="205"/>
        <end position="224"/>
    </location>
</feature>
<dbReference type="SUPFAM" id="SSF48317">
    <property type="entry name" value="Acid phosphatase/Vanadium-dependent haloperoxidase"/>
    <property type="match status" value="1"/>
</dbReference>
<dbReference type="RefSeq" id="WP_057825781.1">
    <property type="nucleotide sequence ID" value="NZ_AZFX01000094.1"/>
</dbReference>
<dbReference type="SMART" id="SM00014">
    <property type="entry name" value="acidPPc"/>
    <property type="match status" value="1"/>
</dbReference>
<evidence type="ECO:0000259" key="2">
    <source>
        <dbReference type="SMART" id="SM00014"/>
    </source>
</evidence>
<evidence type="ECO:0000313" key="4">
    <source>
        <dbReference type="Proteomes" id="UP000051315"/>
    </source>
</evidence>
<dbReference type="AlphaFoldDB" id="A0A0R1VR47"/>
<feature type="transmembrane region" description="Helical" evidence="1">
    <location>
        <begin position="103"/>
        <end position="121"/>
    </location>
</feature>
<keyword evidence="1" id="KW-0812">Transmembrane</keyword>
<dbReference type="CDD" id="cd03392">
    <property type="entry name" value="PAP2_like_2"/>
    <property type="match status" value="1"/>
</dbReference>
<dbReference type="PANTHER" id="PTHR14969:SF13">
    <property type="entry name" value="AT30094P"/>
    <property type="match status" value="1"/>
</dbReference>
<feature type="domain" description="Phosphatidic acid phosphatase type 2/haloperoxidase" evidence="2">
    <location>
        <begin position="104"/>
        <end position="215"/>
    </location>
</feature>
<dbReference type="Proteomes" id="UP000051315">
    <property type="component" value="Unassembled WGS sequence"/>
</dbReference>
<feature type="transmembrane region" description="Helical" evidence="1">
    <location>
        <begin position="78"/>
        <end position="96"/>
    </location>
</feature>
<organism evidence="3 4">
    <name type="scientific">Lapidilactobacillus concavus DSM 17758</name>
    <dbReference type="NCBI Taxonomy" id="1423735"/>
    <lineage>
        <taxon>Bacteria</taxon>
        <taxon>Bacillati</taxon>
        <taxon>Bacillota</taxon>
        <taxon>Bacilli</taxon>
        <taxon>Lactobacillales</taxon>
        <taxon>Lactobacillaceae</taxon>
        <taxon>Lapidilactobacillus</taxon>
    </lineage>
</organism>
<keyword evidence="4" id="KW-1185">Reference proteome</keyword>
<proteinExistence type="predicted"/>
<evidence type="ECO:0000313" key="3">
    <source>
        <dbReference type="EMBL" id="KRM08098.1"/>
    </source>
</evidence>
<evidence type="ECO:0000256" key="1">
    <source>
        <dbReference type="SAM" id="Phobius"/>
    </source>
</evidence>
<dbReference type="InterPro" id="IPR036938">
    <property type="entry name" value="PAP2/HPO_sf"/>
</dbReference>
<sequence>MSNHSSYQTTPRHQNLPGKKNLVINLSVMILSYLIFGGFLLGILQKSSWINRYDQLIYGWLKPLHPHATSFFTLYTKLGNPLVVSTLSLLIFFALILRNHWRWGVFLGINMVLGNAINHAIKSAVQRPRPTLPHLVYETGYSFPSGHATTAILLFGTLLLIGHYTIPSQNLRRFWMGAMVFLLLLLGISRLYVQVHYPSDVTAGFMLALGNLIAHWLIARATYLQPERQRKNGRATFKS</sequence>